<reference evidence="2 3" key="1">
    <citation type="submission" date="2020-04" db="EMBL/GenBank/DDBJ databases">
        <title>Perkinsus olseni comparative genomics.</title>
        <authorList>
            <person name="Bogema D.R."/>
        </authorList>
    </citation>
    <scope>NUCLEOTIDE SEQUENCE [LARGE SCALE GENOMIC DNA]</scope>
    <source>
        <strain evidence="2">ATCC PRA-205</strain>
    </source>
</reference>
<dbReference type="Gene3D" id="3.30.40.10">
    <property type="entry name" value="Zinc/RING finger domain, C3HC4 (zinc finger)"/>
    <property type="match status" value="1"/>
</dbReference>
<dbReference type="EMBL" id="JABANM010023205">
    <property type="protein sequence ID" value="KAF4718280.1"/>
    <property type="molecule type" value="Genomic_DNA"/>
</dbReference>
<feature type="region of interest" description="Disordered" evidence="1">
    <location>
        <begin position="1"/>
        <end position="42"/>
    </location>
</feature>
<dbReference type="InterPro" id="IPR013083">
    <property type="entry name" value="Znf_RING/FYVE/PHD"/>
</dbReference>
<feature type="non-terminal residue" evidence="2">
    <location>
        <position position="1"/>
    </location>
</feature>
<comment type="caution">
    <text evidence="2">The sequence shown here is derived from an EMBL/GenBank/DDBJ whole genome shotgun (WGS) entry which is preliminary data.</text>
</comment>
<dbReference type="AlphaFoldDB" id="A0A7J6RF34"/>
<evidence type="ECO:0000313" key="2">
    <source>
        <dbReference type="EMBL" id="KAF4718280.1"/>
    </source>
</evidence>
<dbReference type="Proteomes" id="UP000574390">
    <property type="component" value="Unassembled WGS sequence"/>
</dbReference>
<dbReference type="SUPFAM" id="SSF57903">
    <property type="entry name" value="FYVE/PHD zinc finger"/>
    <property type="match status" value="1"/>
</dbReference>
<gene>
    <name evidence="2" type="ORF">FOZ62_014862</name>
</gene>
<proteinExistence type="predicted"/>
<feature type="compositionally biased region" description="Basic and acidic residues" evidence="1">
    <location>
        <begin position="25"/>
        <end position="39"/>
    </location>
</feature>
<evidence type="ECO:0000256" key="1">
    <source>
        <dbReference type="SAM" id="MobiDB-lite"/>
    </source>
</evidence>
<accession>A0A7J6RF34</accession>
<feature type="non-terminal residue" evidence="2">
    <location>
        <position position="104"/>
    </location>
</feature>
<name>A0A7J6RF34_PEROL</name>
<sequence length="104" mass="11615">GRFGDEALPSSARYGLNEPQARKRGREEGNEAPETEDRQPTVLAQGYSSSVDMLECSNPKCDIGWWHTPCIETYAAASGLTSSHLAAMGTEKKWYCFGCRRKRR</sequence>
<organism evidence="2 3">
    <name type="scientific">Perkinsus olseni</name>
    <name type="common">Perkinsus atlanticus</name>
    <dbReference type="NCBI Taxonomy" id="32597"/>
    <lineage>
        <taxon>Eukaryota</taxon>
        <taxon>Sar</taxon>
        <taxon>Alveolata</taxon>
        <taxon>Perkinsozoa</taxon>
        <taxon>Perkinsea</taxon>
        <taxon>Perkinsida</taxon>
        <taxon>Perkinsidae</taxon>
        <taxon>Perkinsus</taxon>
    </lineage>
</organism>
<evidence type="ECO:0008006" key="4">
    <source>
        <dbReference type="Google" id="ProtNLM"/>
    </source>
</evidence>
<evidence type="ECO:0000313" key="3">
    <source>
        <dbReference type="Proteomes" id="UP000574390"/>
    </source>
</evidence>
<dbReference type="InterPro" id="IPR011011">
    <property type="entry name" value="Znf_FYVE_PHD"/>
</dbReference>
<protein>
    <recommendedName>
        <fullName evidence="4">PHD-type domain-containing protein</fullName>
    </recommendedName>
</protein>